<dbReference type="InterPro" id="IPR019410">
    <property type="entry name" value="Methyltransf_16"/>
</dbReference>
<comment type="caution">
    <text evidence="1">The sequence shown here is derived from an EMBL/GenBank/DDBJ whole genome shotgun (WGS) entry which is preliminary data.</text>
</comment>
<keyword evidence="1" id="KW-0808">Transferase</keyword>
<dbReference type="EMBL" id="BKCJ010002700">
    <property type="protein sequence ID" value="GEU50344.1"/>
    <property type="molecule type" value="Genomic_DNA"/>
</dbReference>
<sequence>MRFTESPVINLTVGNKTLSFHQDNASMHVGTTVWPASLVLVKFIERWSSSPNNNPYQTLTNFTNKRAIELGTGCGVAAMGLYLLGLTNILLTDIPPVLPALKHNLKKNKPTLGKMLKIGVLDWNKVDQVGAVNAPFDIVVAADVVYIVEHVQGLVEAMWSLVSDEGVVLLGYQVRCVDADVRFWDECGKVFSVEKVPREDLHPEYAFEESDVFVLRKKKM</sequence>
<dbReference type="CDD" id="cd02440">
    <property type="entry name" value="AdoMet_MTases"/>
    <property type="match status" value="1"/>
</dbReference>
<reference evidence="1" key="1">
    <citation type="journal article" date="2019" name="Sci. Rep.">
        <title>Draft genome of Tanacetum cinerariifolium, the natural source of mosquito coil.</title>
        <authorList>
            <person name="Yamashiro T."/>
            <person name="Shiraishi A."/>
            <person name="Satake H."/>
            <person name="Nakayama K."/>
        </authorList>
    </citation>
    <scope>NUCLEOTIDE SEQUENCE</scope>
</reference>
<dbReference type="Pfam" id="PF10294">
    <property type="entry name" value="Methyltransf_16"/>
    <property type="match status" value="1"/>
</dbReference>
<dbReference type="PANTHER" id="PTHR14614">
    <property type="entry name" value="HEPATOCELLULAR CARCINOMA-ASSOCIATED ANTIGEN"/>
    <property type="match status" value="1"/>
</dbReference>
<dbReference type="GO" id="GO:0032259">
    <property type="term" value="P:methylation"/>
    <property type="evidence" value="ECO:0007669"/>
    <property type="project" value="UniProtKB-KW"/>
</dbReference>
<dbReference type="InterPro" id="IPR029063">
    <property type="entry name" value="SAM-dependent_MTases_sf"/>
</dbReference>
<dbReference type="PANTHER" id="PTHR14614:SF7">
    <property type="entry name" value="OS05G0564100 PROTEIN"/>
    <property type="match status" value="1"/>
</dbReference>
<protein>
    <submittedName>
        <fullName evidence="1">Protein-lysine methyltransferase METTL21D</fullName>
    </submittedName>
</protein>
<evidence type="ECO:0000313" key="1">
    <source>
        <dbReference type="EMBL" id="GEU50344.1"/>
    </source>
</evidence>
<gene>
    <name evidence="1" type="ORF">Tci_022322</name>
</gene>
<proteinExistence type="predicted"/>
<name>A0A6L2KR48_TANCI</name>
<dbReference type="AlphaFoldDB" id="A0A6L2KR48"/>
<accession>A0A6L2KR48</accession>
<dbReference type="SUPFAM" id="SSF53335">
    <property type="entry name" value="S-adenosyl-L-methionine-dependent methyltransferases"/>
    <property type="match status" value="1"/>
</dbReference>
<dbReference type="GO" id="GO:0008168">
    <property type="term" value="F:methyltransferase activity"/>
    <property type="evidence" value="ECO:0007669"/>
    <property type="project" value="UniProtKB-KW"/>
</dbReference>
<keyword evidence="1" id="KW-0489">Methyltransferase</keyword>
<organism evidence="1">
    <name type="scientific">Tanacetum cinerariifolium</name>
    <name type="common">Dalmatian daisy</name>
    <name type="synonym">Chrysanthemum cinerariifolium</name>
    <dbReference type="NCBI Taxonomy" id="118510"/>
    <lineage>
        <taxon>Eukaryota</taxon>
        <taxon>Viridiplantae</taxon>
        <taxon>Streptophyta</taxon>
        <taxon>Embryophyta</taxon>
        <taxon>Tracheophyta</taxon>
        <taxon>Spermatophyta</taxon>
        <taxon>Magnoliopsida</taxon>
        <taxon>eudicotyledons</taxon>
        <taxon>Gunneridae</taxon>
        <taxon>Pentapetalae</taxon>
        <taxon>asterids</taxon>
        <taxon>campanulids</taxon>
        <taxon>Asterales</taxon>
        <taxon>Asteraceae</taxon>
        <taxon>Asteroideae</taxon>
        <taxon>Anthemideae</taxon>
        <taxon>Anthemidinae</taxon>
        <taxon>Tanacetum</taxon>
    </lineage>
</organism>
<dbReference type="Gene3D" id="3.40.50.150">
    <property type="entry name" value="Vaccinia Virus protein VP39"/>
    <property type="match status" value="1"/>
</dbReference>